<dbReference type="SUPFAM" id="SSF111331">
    <property type="entry name" value="NAD kinase/diacylglycerol kinase-like"/>
    <property type="match status" value="1"/>
</dbReference>
<sequence>MSTRRAPADGTVVLTCGDTSPDPFPTTGVVRCAAIPTRAEVDPLLDAATRLVVAGSDAALAAVVVRLLRRERLDVAVGFVPADPSSEAAAVWGLPTDPAEALDLARRGDPTPAPLIRDDRGGVVAGVHRVGAFSGVSYCDEHELVRGEAAGLAVRPDPSSGDRELGPGGGGLAATVIGRPRRFRRRDDRVTFGRAATVGIRPGTTATASRDGIEDTRPLERRSWYRHTEDWLLVRP</sequence>
<dbReference type="InterPro" id="IPR016064">
    <property type="entry name" value="NAD/diacylglycerol_kinase_sf"/>
</dbReference>
<dbReference type="Gene3D" id="3.40.50.10330">
    <property type="entry name" value="Probable inorganic polyphosphate/atp-NAD kinase, domain 1"/>
    <property type="match status" value="1"/>
</dbReference>
<evidence type="ECO:0000313" key="2">
    <source>
        <dbReference type="EMBL" id="MDL5155072.1"/>
    </source>
</evidence>
<dbReference type="Proteomes" id="UP001231924">
    <property type="component" value="Unassembled WGS sequence"/>
</dbReference>
<gene>
    <name evidence="2" type="ORF">QRT03_03820</name>
</gene>
<comment type="caution">
    <text evidence="2">The sequence shown here is derived from an EMBL/GenBank/DDBJ whole genome shotgun (WGS) entry which is preliminary data.</text>
</comment>
<protein>
    <submittedName>
        <fullName evidence="2">Uncharacterized protein</fullName>
    </submittedName>
</protein>
<reference evidence="2 3" key="1">
    <citation type="submission" date="2023-06" db="EMBL/GenBank/DDBJ databases">
        <title>Actinomycetospora Odt1-22.</title>
        <authorList>
            <person name="Supong K."/>
        </authorList>
    </citation>
    <scope>NUCLEOTIDE SEQUENCE [LARGE SCALE GENOMIC DNA]</scope>
    <source>
        <strain evidence="2 3">Odt1-22</strain>
    </source>
</reference>
<evidence type="ECO:0000256" key="1">
    <source>
        <dbReference type="SAM" id="MobiDB-lite"/>
    </source>
</evidence>
<dbReference type="RefSeq" id="WP_286051171.1">
    <property type="nucleotide sequence ID" value="NZ_JASVWF010000001.1"/>
</dbReference>
<evidence type="ECO:0000313" key="3">
    <source>
        <dbReference type="Proteomes" id="UP001231924"/>
    </source>
</evidence>
<feature type="region of interest" description="Disordered" evidence="1">
    <location>
        <begin position="153"/>
        <end position="174"/>
    </location>
</feature>
<proteinExistence type="predicted"/>
<dbReference type="InterPro" id="IPR017438">
    <property type="entry name" value="ATP-NAD_kinase_N"/>
</dbReference>
<accession>A0ABT7M5L0</accession>
<name>A0ABT7M5L0_9PSEU</name>
<organism evidence="2 3">
    <name type="scientific">Actinomycetospora termitidis</name>
    <dbReference type="NCBI Taxonomy" id="3053470"/>
    <lineage>
        <taxon>Bacteria</taxon>
        <taxon>Bacillati</taxon>
        <taxon>Actinomycetota</taxon>
        <taxon>Actinomycetes</taxon>
        <taxon>Pseudonocardiales</taxon>
        <taxon>Pseudonocardiaceae</taxon>
        <taxon>Actinomycetospora</taxon>
    </lineage>
</organism>
<dbReference type="EMBL" id="JASVWF010000001">
    <property type="protein sequence ID" value="MDL5155072.1"/>
    <property type="molecule type" value="Genomic_DNA"/>
</dbReference>
<keyword evidence="3" id="KW-1185">Reference proteome</keyword>